<dbReference type="EMBL" id="CM026421">
    <property type="protein sequence ID" value="KAG0591303.1"/>
    <property type="molecule type" value="Genomic_DNA"/>
</dbReference>
<organism evidence="1 2">
    <name type="scientific">Ceratodon purpureus</name>
    <name type="common">Fire moss</name>
    <name type="synonym">Dicranum purpureum</name>
    <dbReference type="NCBI Taxonomy" id="3225"/>
    <lineage>
        <taxon>Eukaryota</taxon>
        <taxon>Viridiplantae</taxon>
        <taxon>Streptophyta</taxon>
        <taxon>Embryophyta</taxon>
        <taxon>Bryophyta</taxon>
        <taxon>Bryophytina</taxon>
        <taxon>Bryopsida</taxon>
        <taxon>Dicranidae</taxon>
        <taxon>Pseudoditrichales</taxon>
        <taxon>Ditrichaceae</taxon>
        <taxon>Ceratodon</taxon>
    </lineage>
</organism>
<reference evidence="1" key="1">
    <citation type="submission" date="2020-06" db="EMBL/GenBank/DDBJ databases">
        <title>WGS assembly of Ceratodon purpureus strain R40.</title>
        <authorList>
            <person name="Carey S.B."/>
            <person name="Jenkins J."/>
            <person name="Shu S."/>
            <person name="Lovell J.T."/>
            <person name="Sreedasyam A."/>
            <person name="Maumus F."/>
            <person name="Tiley G.P."/>
            <person name="Fernandez-Pozo N."/>
            <person name="Barry K."/>
            <person name="Chen C."/>
            <person name="Wang M."/>
            <person name="Lipzen A."/>
            <person name="Daum C."/>
            <person name="Saski C.A."/>
            <person name="Payton A.C."/>
            <person name="Mcbreen J.C."/>
            <person name="Conrad R.E."/>
            <person name="Kollar L.M."/>
            <person name="Olsson S."/>
            <person name="Huttunen S."/>
            <person name="Landis J.B."/>
            <person name="Wickett N.J."/>
            <person name="Johnson M.G."/>
            <person name="Rensing S.A."/>
            <person name="Grimwood J."/>
            <person name="Schmutz J."/>
            <person name="Mcdaniel S.F."/>
        </authorList>
    </citation>
    <scope>NUCLEOTIDE SEQUENCE</scope>
    <source>
        <strain evidence="1">R40</strain>
    </source>
</reference>
<comment type="caution">
    <text evidence="1">The sequence shown here is derived from an EMBL/GenBank/DDBJ whole genome shotgun (WGS) entry which is preliminary data.</text>
</comment>
<gene>
    <name evidence="1" type="ORF">KC19_1G164900</name>
</gene>
<protein>
    <submittedName>
        <fullName evidence="1">Uncharacterized protein</fullName>
    </submittedName>
</protein>
<proteinExistence type="predicted"/>
<evidence type="ECO:0000313" key="2">
    <source>
        <dbReference type="Proteomes" id="UP000822688"/>
    </source>
</evidence>
<keyword evidence="2" id="KW-1185">Reference proteome</keyword>
<dbReference type="Proteomes" id="UP000822688">
    <property type="component" value="Chromosome 1"/>
</dbReference>
<evidence type="ECO:0000313" key="1">
    <source>
        <dbReference type="EMBL" id="KAG0591303.1"/>
    </source>
</evidence>
<name>A0A8T0J8U3_CERPU</name>
<accession>A0A8T0J8U3</accession>
<dbReference type="AlphaFoldDB" id="A0A8T0J8U3"/>
<sequence length="98" mass="11709">MLAMWVCLNRVHSRVKCFDRFSRATIIHDSSCTCLRSSDHNPQMLSRPAPNFLPLKRYIRVQIREEDELPFHNDNDVQIAVKQEYEATYHNTIQHRRI</sequence>